<dbReference type="GeneID" id="54344974"/>
<keyword evidence="2" id="KW-1185">Reference proteome</keyword>
<dbReference type="RefSeq" id="XP_033449887.1">
    <property type="nucleotide sequence ID" value="XM_033587328.1"/>
</dbReference>
<dbReference type="AlphaFoldDB" id="A0A6A5RPQ9"/>
<reference evidence="1" key="1">
    <citation type="journal article" date="2020" name="Stud. Mycol.">
        <title>101 Dothideomycetes genomes: a test case for predicting lifestyles and emergence of pathogens.</title>
        <authorList>
            <person name="Haridas S."/>
            <person name="Albert R."/>
            <person name="Binder M."/>
            <person name="Bloem J."/>
            <person name="Labutti K."/>
            <person name="Salamov A."/>
            <person name="Andreopoulos B."/>
            <person name="Baker S."/>
            <person name="Barry K."/>
            <person name="Bills G."/>
            <person name="Bluhm B."/>
            <person name="Cannon C."/>
            <person name="Castanera R."/>
            <person name="Culley D."/>
            <person name="Daum C."/>
            <person name="Ezra D."/>
            <person name="Gonzalez J."/>
            <person name="Henrissat B."/>
            <person name="Kuo A."/>
            <person name="Liang C."/>
            <person name="Lipzen A."/>
            <person name="Lutzoni F."/>
            <person name="Magnuson J."/>
            <person name="Mondo S."/>
            <person name="Nolan M."/>
            <person name="Ohm R."/>
            <person name="Pangilinan J."/>
            <person name="Park H.-J."/>
            <person name="Ramirez L."/>
            <person name="Alfaro M."/>
            <person name="Sun H."/>
            <person name="Tritt A."/>
            <person name="Yoshinaga Y."/>
            <person name="Zwiers L.-H."/>
            <person name="Turgeon B."/>
            <person name="Goodwin S."/>
            <person name="Spatafora J."/>
            <person name="Crous P."/>
            <person name="Grigoriev I."/>
        </authorList>
    </citation>
    <scope>NUCLEOTIDE SEQUENCE</scope>
    <source>
        <strain evidence="1">CBS 183.55</strain>
    </source>
</reference>
<name>A0A6A5RPQ9_9PLEO</name>
<dbReference type="EMBL" id="ML978965">
    <property type="protein sequence ID" value="KAF1929639.1"/>
    <property type="molecule type" value="Genomic_DNA"/>
</dbReference>
<organism evidence="1 2">
    <name type="scientific">Didymella exigua CBS 183.55</name>
    <dbReference type="NCBI Taxonomy" id="1150837"/>
    <lineage>
        <taxon>Eukaryota</taxon>
        <taxon>Fungi</taxon>
        <taxon>Dikarya</taxon>
        <taxon>Ascomycota</taxon>
        <taxon>Pezizomycotina</taxon>
        <taxon>Dothideomycetes</taxon>
        <taxon>Pleosporomycetidae</taxon>
        <taxon>Pleosporales</taxon>
        <taxon>Pleosporineae</taxon>
        <taxon>Didymellaceae</taxon>
        <taxon>Didymella</taxon>
    </lineage>
</organism>
<accession>A0A6A5RPQ9</accession>
<sequence>MLRSSYRDTRCQCLERFGDSSVQSAGVVRLRACHLQVIIGGVSLSVVSRLRGCRNGRCRPPASKSFATRRNVTTMEMVVRL</sequence>
<dbReference type="Proteomes" id="UP000800082">
    <property type="component" value="Unassembled WGS sequence"/>
</dbReference>
<gene>
    <name evidence="1" type="ORF">M421DRAFT_125799</name>
</gene>
<proteinExistence type="predicted"/>
<protein>
    <submittedName>
        <fullName evidence="1">Uncharacterized protein</fullName>
    </submittedName>
</protein>
<evidence type="ECO:0000313" key="2">
    <source>
        <dbReference type="Proteomes" id="UP000800082"/>
    </source>
</evidence>
<evidence type="ECO:0000313" key="1">
    <source>
        <dbReference type="EMBL" id="KAF1929639.1"/>
    </source>
</evidence>